<protein>
    <submittedName>
        <fullName evidence="2">RNA pseudouridine synthase</fullName>
    </submittedName>
</protein>
<reference evidence="2" key="1">
    <citation type="submission" date="2022-09" db="EMBL/GenBank/DDBJ databases">
        <title>Tahibacter sp. nov., isolated from a fresh water.</title>
        <authorList>
            <person name="Baek J.H."/>
            <person name="Lee J.K."/>
            <person name="Kim J.M."/>
            <person name="Jeon C.O."/>
        </authorList>
    </citation>
    <scope>NUCLEOTIDE SEQUENCE</scope>
    <source>
        <strain evidence="2">W38</strain>
    </source>
</reference>
<evidence type="ECO:0000313" key="2">
    <source>
        <dbReference type="EMBL" id="UXI66546.1"/>
    </source>
</evidence>
<dbReference type="SUPFAM" id="SSF55120">
    <property type="entry name" value="Pseudouridine synthase"/>
    <property type="match status" value="1"/>
</dbReference>
<name>A0ABY6B912_9GAMM</name>
<dbReference type="EMBL" id="CP104694">
    <property type="protein sequence ID" value="UXI66546.1"/>
    <property type="molecule type" value="Genomic_DNA"/>
</dbReference>
<dbReference type="Pfam" id="PF00849">
    <property type="entry name" value="PseudoU_synth_2"/>
    <property type="match status" value="1"/>
</dbReference>
<dbReference type="InterPro" id="IPR006145">
    <property type="entry name" value="PsdUridine_synth_RsuA/RluA"/>
</dbReference>
<organism evidence="2 3">
    <name type="scientific">Tahibacter amnicola</name>
    <dbReference type="NCBI Taxonomy" id="2976241"/>
    <lineage>
        <taxon>Bacteria</taxon>
        <taxon>Pseudomonadati</taxon>
        <taxon>Pseudomonadota</taxon>
        <taxon>Gammaproteobacteria</taxon>
        <taxon>Lysobacterales</taxon>
        <taxon>Rhodanobacteraceae</taxon>
        <taxon>Tahibacter</taxon>
    </lineage>
</organism>
<dbReference type="CDD" id="cd02869">
    <property type="entry name" value="PseudoU_synth_RluA_like"/>
    <property type="match status" value="1"/>
</dbReference>
<feature type="domain" description="Pseudouridine synthase RsuA/RluA-like" evidence="1">
    <location>
        <begin position="54"/>
        <end position="186"/>
    </location>
</feature>
<gene>
    <name evidence="2" type="ORF">N4264_17560</name>
</gene>
<dbReference type="RefSeq" id="WP_261693530.1">
    <property type="nucleotide sequence ID" value="NZ_CP104694.1"/>
</dbReference>
<evidence type="ECO:0000259" key="1">
    <source>
        <dbReference type="Pfam" id="PF00849"/>
    </source>
</evidence>
<evidence type="ECO:0000313" key="3">
    <source>
        <dbReference type="Proteomes" id="UP001064632"/>
    </source>
</evidence>
<dbReference type="Gene3D" id="3.30.2350.10">
    <property type="entry name" value="Pseudouridine synthase"/>
    <property type="match status" value="1"/>
</dbReference>
<dbReference type="InterPro" id="IPR050188">
    <property type="entry name" value="RluA_PseudoU_synthase"/>
</dbReference>
<dbReference type="Proteomes" id="UP001064632">
    <property type="component" value="Chromosome"/>
</dbReference>
<dbReference type="PANTHER" id="PTHR21600">
    <property type="entry name" value="MITOCHONDRIAL RNA PSEUDOURIDINE SYNTHASE"/>
    <property type="match status" value="1"/>
</dbReference>
<dbReference type="InterPro" id="IPR020103">
    <property type="entry name" value="PsdUridine_synth_cat_dom_sf"/>
</dbReference>
<sequence length="233" mass="26230">MAKGAVWLRRGSKEKRLRRATAPLMRGDVLSLHYDEKVLAAVAADPTLLADERQYSVWIKPAGVLAQGTRTGDHCALLRLVEAKLGRETFLVHRLDREAAGLMLIAHNAKAAAALSDLFARRQLEKTYRVDVRGRLPETGQFDAPLDGKPSRTTYHCTHYDADSDCSTALVQIESGRKHQIRRHFADAGFPVLGDPRYGQFNSDSRGLRLAAIELRFRCPLSGRERHYQWRSQ</sequence>
<accession>A0ABY6B912</accession>
<keyword evidence="3" id="KW-1185">Reference proteome</keyword>
<proteinExistence type="predicted"/>